<reference evidence="9" key="2">
    <citation type="submission" date="2021-09" db="EMBL/GenBank/DDBJ databases">
        <authorList>
            <person name="Gilroy R."/>
        </authorList>
    </citation>
    <scope>NUCLEOTIDE SEQUENCE</scope>
    <source>
        <strain evidence="9">CHK121-7720</strain>
    </source>
</reference>
<dbReference type="InterPro" id="IPR006139">
    <property type="entry name" value="D-isomer_2_OHA_DH_cat_dom"/>
</dbReference>
<accession>A0A921MSC7</accession>
<evidence type="ECO:0000259" key="7">
    <source>
        <dbReference type="Pfam" id="PF02826"/>
    </source>
</evidence>
<comment type="caution">
    <text evidence="9">The sequence shown here is derived from an EMBL/GenBank/DDBJ whole genome shotgun (WGS) entry which is preliminary data.</text>
</comment>
<dbReference type="HAMAP" id="MF_01825">
    <property type="entry name" value="PdxB"/>
    <property type="match status" value="1"/>
</dbReference>
<comment type="catalytic activity">
    <reaction evidence="5">
        <text>4-phospho-D-erythronate + NAD(+) = (R)-3-hydroxy-2-oxo-4-phosphooxybutanoate + NADH + H(+)</text>
        <dbReference type="Rhea" id="RHEA:18829"/>
        <dbReference type="ChEBI" id="CHEBI:15378"/>
        <dbReference type="ChEBI" id="CHEBI:57540"/>
        <dbReference type="ChEBI" id="CHEBI:57945"/>
        <dbReference type="ChEBI" id="CHEBI:58538"/>
        <dbReference type="ChEBI" id="CHEBI:58766"/>
        <dbReference type="EC" id="1.1.1.290"/>
    </reaction>
</comment>
<dbReference type="NCBIfam" id="NF001309">
    <property type="entry name" value="PRK00257.1"/>
    <property type="match status" value="1"/>
</dbReference>
<dbReference type="EMBL" id="DYUD01000024">
    <property type="protein sequence ID" value="HJG89470.1"/>
    <property type="molecule type" value="Genomic_DNA"/>
</dbReference>
<dbReference type="InterPro" id="IPR024531">
    <property type="entry name" value="Erythronate-4-P_DHase_dimer"/>
</dbReference>
<dbReference type="InterPro" id="IPR050418">
    <property type="entry name" value="D-iso_2-hydroxyacid_DH_PdxB"/>
</dbReference>
<dbReference type="GO" id="GO:0005737">
    <property type="term" value="C:cytoplasm"/>
    <property type="evidence" value="ECO:0007669"/>
    <property type="project" value="UniProtKB-SubCell"/>
</dbReference>
<feature type="domain" description="D-isomer specific 2-hydroxyacid dehydrogenase NAD-binding" evidence="7">
    <location>
        <begin position="110"/>
        <end position="260"/>
    </location>
</feature>
<feature type="active site" evidence="5">
    <location>
        <position position="241"/>
    </location>
</feature>
<dbReference type="Pfam" id="PF02826">
    <property type="entry name" value="2-Hacid_dh_C"/>
    <property type="match status" value="1"/>
</dbReference>
<dbReference type="RefSeq" id="WP_038534298.1">
    <property type="nucleotide sequence ID" value="NZ_CALUJX010000004.1"/>
</dbReference>
<evidence type="ECO:0000256" key="3">
    <source>
        <dbReference type="ARBA" id="ARBA00023027"/>
    </source>
</evidence>
<feature type="active site" description="Proton donor" evidence="5">
    <location>
        <position position="258"/>
    </location>
</feature>
<gene>
    <name evidence="5 9" type="primary">pdxB</name>
    <name evidence="9" type="ORF">K8U91_08390</name>
</gene>
<proteinExistence type="inferred from homology"/>
<dbReference type="SUPFAM" id="SSF52283">
    <property type="entry name" value="Formate/glycerate dehydrogenase catalytic domain-like"/>
    <property type="match status" value="1"/>
</dbReference>
<evidence type="ECO:0000256" key="5">
    <source>
        <dbReference type="HAMAP-Rule" id="MF_01825"/>
    </source>
</evidence>
<comment type="subunit">
    <text evidence="5">Homodimer.</text>
</comment>
<feature type="domain" description="D-isomer specific 2-hydroxyacid dehydrogenase catalytic" evidence="6">
    <location>
        <begin position="36"/>
        <end position="281"/>
    </location>
</feature>
<evidence type="ECO:0000259" key="6">
    <source>
        <dbReference type="Pfam" id="PF00389"/>
    </source>
</evidence>
<dbReference type="SUPFAM" id="SSF51735">
    <property type="entry name" value="NAD(P)-binding Rossmann-fold domains"/>
    <property type="match status" value="1"/>
</dbReference>
<keyword evidence="3 5" id="KW-0520">NAD</keyword>
<dbReference type="GO" id="GO:0046983">
    <property type="term" value="F:protein dimerization activity"/>
    <property type="evidence" value="ECO:0007669"/>
    <property type="project" value="InterPro"/>
</dbReference>
<feature type="binding site" evidence="5">
    <location>
        <position position="179"/>
    </location>
    <ligand>
        <name>NAD(+)</name>
        <dbReference type="ChEBI" id="CHEBI:57540"/>
    </ligand>
</feature>
<feature type="binding site" evidence="5">
    <location>
        <position position="70"/>
    </location>
    <ligand>
        <name>substrate</name>
    </ligand>
</feature>
<keyword evidence="2 5" id="KW-0560">Oxidoreductase</keyword>
<reference evidence="9" key="1">
    <citation type="journal article" date="2021" name="PeerJ">
        <title>Extensive microbial diversity within the chicken gut microbiome revealed by metagenomics and culture.</title>
        <authorList>
            <person name="Gilroy R."/>
            <person name="Ravi A."/>
            <person name="Getino M."/>
            <person name="Pursley I."/>
            <person name="Horton D.L."/>
            <person name="Alikhan N.F."/>
            <person name="Baker D."/>
            <person name="Gharbi K."/>
            <person name="Hall N."/>
            <person name="Watson M."/>
            <person name="Adriaenssens E.M."/>
            <person name="Foster-Nyarko E."/>
            <person name="Jarju S."/>
            <person name="Secka A."/>
            <person name="Antonio M."/>
            <person name="Oren A."/>
            <person name="Chaudhuri R.R."/>
            <person name="La Ragione R."/>
            <person name="Hildebrand F."/>
            <person name="Pallen M.J."/>
        </authorList>
    </citation>
    <scope>NUCLEOTIDE SEQUENCE</scope>
    <source>
        <strain evidence="9">CHK121-7720</strain>
    </source>
</reference>
<evidence type="ECO:0000256" key="4">
    <source>
        <dbReference type="ARBA" id="ARBA00023096"/>
    </source>
</evidence>
<dbReference type="GO" id="GO:0051287">
    <property type="term" value="F:NAD binding"/>
    <property type="evidence" value="ECO:0007669"/>
    <property type="project" value="InterPro"/>
</dbReference>
<dbReference type="Proteomes" id="UP000757103">
    <property type="component" value="Unassembled WGS sequence"/>
</dbReference>
<dbReference type="InterPro" id="IPR036291">
    <property type="entry name" value="NAD(P)-bd_dom_sf"/>
</dbReference>
<keyword evidence="4 5" id="KW-0664">Pyridoxine biosynthesis</keyword>
<dbReference type="Gene3D" id="3.30.1370.170">
    <property type="match status" value="1"/>
</dbReference>
<dbReference type="InterPro" id="IPR020921">
    <property type="entry name" value="Erythronate-4-P_DHase"/>
</dbReference>
<evidence type="ECO:0000256" key="1">
    <source>
        <dbReference type="ARBA" id="ARBA00022490"/>
    </source>
</evidence>
<dbReference type="Gene3D" id="3.40.50.720">
    <property type="entry name" value="NAD(P)-binding Rossmann-like Domain"/>
    <property type="match status" value="2"/>
</dbReference>
<keyword evidence="1 5" id="KW-0963">Cytoplasm</keyword>
<feature type="binding site" evidence="5">
    <location>
        <position position="261"/>
    </location>
    <ligand>
        <name>NAD(+)</name>
        <dbReference type="ChEBI" id="CHEBI:57540"/>
    </ligand>
</feature>
<feature type="domain" description="Erythronate-4-phosphate dehydrogenase dimerisation" evidence="8">
    <location>
        <begin position="308"/>
        <end position="367"/>
    </location>
</feature>
<dbReference type="CDD" id="cd12158">
    <property type="entry name" value="ErythrP_dh"/>
    <property type="match status" value="1"/>
</dbReference>
<dbReference type="EC" id="1.1.1.290" evidence="5"/>
<comment type="subcellular location">
    <subcellularLocation>
        <location evidence="5">Cytoplasm</location>
    </subcellularLocation>
</comment>
<comment type="pathway">
    <text evidence="5">Cofactor biosynthesis; pyridoxine 5'-phosphate biosynthesis; pyridoxine 5'-phosphate from D-erythrose 4-phosphate: step 2/5.</text>
</comment>
<evidence type="ECO:0000313" key="10">
    <source>
        <dbReference type="Proteomes" id="UP000757103"/>
    </source>
</evidence>
<dbReference type="GO" id="GO:0033711">
    <property type="term" value="F:4-phosphoerythronate dehydrogenase activity"/>
    <property type="evidence" value="ECO:0007669"/>
    <property type="project" value="UniProtKB-EC"/>
</dbReference>
<comment type="function">
    <text evidence="5">Catalyzes the oxidation of erythronate-4-phosphate to 3-hydroxy-2-oxo-4-phosphonooxybutanoate.</text>
</comment>
<dbReference type="AlphaFoldDB" id="A0A921MSC7"/>
<feature type="binding site" evidence="5">
    <location>
        <position position="262"/>
    </location>
    <ligand>
        <name>substrate</name>
    </ligand>
</feature>
<dbReference type="InterPro" id="IPR038251">
    <property type="entry name" value="PdxB_dimer_sf"/>
</dbReference>
<dbReference type="PANTHER" id="PTHR43761:SF1">
    <property type="entry name" value="D-ISOMER SPECIFIC 2-HYDROXYACID DEHYDROGENASE CATALYTIC DOMAIN-CONTAINING PROTEIN-RELATED"/>
    <property type="match status" value="1"/>
</dbReference>
<dbReference type="InterPro" id="IPR006140">
    <property type="entry name" value="D-isomer_DH_NAD-bd"/>
</dbReference>
<dbReference type="GeneID" id="90529149"/>
<name>A0A921MSC7_9BACT</name>
<organism evidence="9 10">
    <name type="scientific">Barnesiella viscericola</name>
    <dbReference type="NCBI Taxonomy" id="397865"/>
    <lineage>
        <taxon>Bacteria</taxon>
        <taxon>Pseudomonadati</taxon>
        <taxon>Bacteroidota</taxon>
        <taxon>Bacteroidia</taxon>
        <taxon>Bacteroidales</taxon>
        <taxon>Barnesiellaceae</taxon>
        <taxon>Barnesiella</taxon>
    </lineage>
</organism>
<protein>
    <recommendedName>
        <fullName evidence="5">Erythronate-4-phosphate dehydrogenase</fullName>
        <ecNumber evidence="5">1.1.1.290</ecNumber>
    </recommendedName>
</protein>
<dbReference type="GO" id="GO:0008615">
    <property type="term" value="P:pyridoxine biosynthetic process"/>
    <property type="evidence" value="ECO:0007669"/>
    <property type="project" value="UniProtKB-UniRule"/>
</dbReference>
<sequence length="371" mass="41146">MTTIPYIIADNKIPYLKGVLEPYARIDYLSPDRIDAQAVRDTDILLIRTRTKCNRELLDQSRCRYIATATIGYDHIDARYCRERGIEWVNCPGCNAPSVGQYILAALLAWSKSRHKPLHECTLGVVGVGHVGSIVARYAGLLGMRVLLNDPPREEAEGGDSFTSLDTLCREADIITFHTPLTREGKYPTFHLADNDFFDALEKSPLILNTARGEIVATEALKAALAQKKIAGVVLDCWENEPHIDRELLKKAFIATPHIAGYSADGKSTATRMIVEAVSRWTGIAIPTQAIVPPAPAQPLIDLTGVDTPLQKAVWDTYNPFDDDLRLRKSPETFEMQRGLYPLRREFGAYRITGGKAADLPVLIKLGFCIA</sequence>
<evidence type="ECO:0000313" key="9">
    <source>
        <dbReference type="EMBL" id="HJG89470.1"/>
    </source>
</evidence>
<feature type="active site" evidence="5">
    <location>
        <position position="212"/>
    </location>
</feature>
<evidence type="ECO:0000256" key="2">
    <source>
        <dbReference type="ARBA" id="ARBA00023002"/>
    </source>
</evidence>
<comment type="caution">
    <text evidence="5">Lacks conserved residue(s) required for the propagation of feature annotation.</text>
</comment>
<comment type="similarity">
    <text evidence="5">Belongs to the D-isomer specific 2-hydroxyacid dehydrogenase family. PdxB subfamily.</text>
</comment>
<feature type="binding site" evidence="5">
    <location>
        <position position="49"/>
    </location>
    <ligand>
        <name>substrate</name>
    </ligand>
</feature>
<dbReference type="Pfam" id="PF11890">
    <property type="entry name" value="DUF3410"/>
    <property type="match status" value="1"/>
</dbReference>
<feature type="binding site" evidence="5">
    <location>
        <position position="236"/>
    </location>
    <ligand>
        <name>NAD(+)</name>
        <dbReference type="ChEBI" id="CHEBI:57540"/>
    </ligand>
</feature>
<feature type="binding site" evidence="5">
    <location>
        <position position="150"/>
    </location>
    <ligand>
        <name>NAD(+)</name>
        <dbReference type="ChEBI" id="CHEBI:57540"/>
    </ligand>
</feature>
<dbReference type="Pfam" id="PF00389">
    <property type="entry name" value="2-Hacid_dh"/>
    <property type="match status" value="1"/>
</dbReference>
<evidence type="ECO:0000259" key="8">
    <source>
        <dbReference type="Pfam" id="PF11890"/>
    </source>
</evidence>
<dbReference type="PANTHER" id="PTHR43761">
    <property type="entry name" value="D-ISOMER SPECIFIC 2-HYDROXYACID DEHYDROGENASE FAMILY PROTEIN (AFU_ORTHOLOGUE AFUA_1G13630)"/>
    <property type="match status" value="1"/>
</dbReference>